<dbReference type="SMART" id="SM00950">
    <property type="entry name" value="Piwi"/>
    <property type="match status" value="1"/>
</dbReference>
<dbReference type="CDD" id="cd04657">
    <property type="entry name" value="Piwi_ago-like"/>
    <property type="match status" value="1"/>
</dbReference>
<dbReference type="InterPro" id="IPR032472">
    <property type="entry name" value="ArgoL2"/>
</dbReference>
<dbReference type="SUPFAM" id="SSF53098">
    <property type="entry name" value="Ribonuclease H-like"/>
    <property type="match status" value="1"/>
</dbReference>
<keyword evidence="5" id="KW-1185">Reference proteome</keyword>
<dbReference type="SUPFAM" id="SSF101690">
    <property type="entry name" value="PAZ domain"/>
    <property type="match status" value="1"/>
</dbReference>
<dbReference type="InterPro" id="IPR032474">
    <property type="entry name" value="Argonaute_N"/>
</dbReference>
<reference evidence="4" key="1">
    <citation type="submission" date="2020-01" db="EMBL/GenBank/DDBJ databases">
        <authorList>
            <consortium name="DOE Joint Genome Institute"/>
            <person name="Haridas S."/>
            <person name="Albert R."/>
            <person name="Binder M."/>
            <person name="Bloem J."/>
            <person name="Labutti K."/>
            <person name="Salamov A."/>
            <person name="Andreopoulos B."/>
            <person name="Baker S.E."/>
            <person name="Barry K."/>
            <person name="Bills G."/>
            <person name="Bluhm B.H."/>
            <person name="Cannon C."/>
            <person name="Castanera R."/>
            <person name="Culley D.E."/>
            <person name="Daum C."/>
            <person name="Ezra D."/>
            <person name="Gonzalez J.B."/>
            <person name="Henrissat B."/>
            <person name="Kuo A."/>
            <person name="Liang C."/>
            <person name="Lipzen A."/>
            <person name="Lutzoni F."/>
            <person name="Magnuson J."/>
            <person name="Mondo S."/>
            <person name="Nolan M."/>
            <person name="Ohm R."/>
            <person name="Pangilinan J."/>
            <person name="Park H.-J."/>
            <person name="Ramirez L."/>
            <person name="Alfaro M."/>
            <person name="Sun H."/>
            <person name="Tritt A."/>
            <person name="Yoshinaga Y."/>
            <person name="Zwiers L.-H."/>
            <person name="Turgeon B.G."/>
            <person name="Goodwin S.B."/>
            <person name="Spatafora J.W."/>
            <person name="Crous P.W."/>
            <person name="Grigoriev I.V."/>
        </authorList>
    </citation>
    <scope>NUCLEOTIDE SEQUENCE</scope>
    <source>
        <strain evidence="4">IPT5</strain>
    </source>
</reference>
<dbReference type="InterPro" id="IPR003100">
    <property type="entry name" value="PAZ_dom"/>
</dbReference>
<dbReference type="EMBL" id="MU006303">
    <property type="protein sequence ID" value="KAF2851118.1"/>
    <property type="molecule type" value="Genomic_DNA"/>
</dbReference>
<dbReference type="GO" id="GO:0003723">
    <property type="term" value="F:RNA binding"/>
    <property type="evidence" value="ECO:0007669"/>
    <property type="project" value="InterPro"/>
</dbReference>
<dbReference type="Gene3D" id="2.170.260.10">
    <property type="entry name" value="paz domain"/>
    <property type="match status" value="1"/>
</dbReference>
<organism evidence="4 5">
    <name type="scientific">Plenodomus tracheiphilus IPT5</name>
    <dbReference type="NCBI Taxonomy" id="1408161"/>
    <lineage>
        <taxon>Eukaryota</taxon>
        <taxon>Fungi</taxon>
        <taxon>Dikarya</taxon>
        <taxon>Ascomycota</taxon>
        <taxon>Pezizomycotina</taxon>
        <taxon>Dothideomycetes</taxon>
        <taxon>Pleosporomycetidae</taxon>
        <taxon>Pleosporales</taxon>
        <taxon>Pleosporineae</taxon>
        <taxon>Leptosphaeriaceae</taxon>
        <taxon>Plenodomus</taxon>
    </lineage>
</organism>
<dbReference type="PROSITE" id="PS50822">
    <property type="entry name" value="PIWI"/>
    <property type="match status" value="1"/>
</dbReference>
<sequence>MYRQSFSLSSSQLARAKSHSLAHERLLICDLVYTVACFLTCSRSEIKVPFFLCLIVNTANIPPESAMAGPTKRRAQAEKNPQQGFSSSASSESRDPTQRSAPKSIPRLDGNRDPDIKVPAVDYTKPTDLKNISEFLGIAGWYTARGRGPQRLMQDTSSYRPRHANIGIDHDQLTIPHALPNRPKNFNTYGKECAITLNTFNVVKAPDTIVHQYDLNYTGDAQDYTKRALLKKIWNSKAIKAALGEPTNLWVWDGNKLAWSSKKLDRPDTRINVDLDQEEGRPTKPGARGNKHTLHLRWTRQVDFIHLKGFLNGQATWSTDCIDTINFLDHVMREWPSQQYTQIKKSFFQRGEQRFDLGGGIEAFKGVFASLRPVLDDKFNKGLSVNVDVANGTFWRQQELTRAIGQAFNCTPPQLAAMFKNSLRDWKGSVLKKDLRRFKRVGVTTTHTTPGTQWTIDEFVNMDASMATFPDPDDPSKKISVAQYFKKKYNINVTPGVPVVRMTKKIRKEPVYMPIDVLKIDPNQRYSIKLSDTQTSNMIKFAVTLPKERWAAVQHGLRLLNWANDPYLKHYGLQVNPNASKVKARILPSPVVYFGQGSKEATINPRDMIQGRWRLDGRKFAMIDKERPIKAWGVCCILGRGSPPPQAVDAFFQKFIQVYEAHGGAIAAHPQHGKKPWMGPGNLADGGELVQKVWNQTGNKYSMPPNLLFFIVNDRNVDVYRRIKKSCDIRFGVASQVLQAKHVMSASPQYISNVCMKVNAKLGGATCVAKSTLIPKIAPKSGSIPTMIVGADVSHPAPGAGSSEAASFAAITMSSDIYFTKYWAEVQTNGNRVEMVTTSNINDHFGDMAKRWMQRIGQGQAPKRVLYIRDGVSEGQYSAVLDEEVRDMKECFMRLGCKVMPKFTVVIAGKRHHIRFFPDPGKGDRNNNPLPGTLVESGCTHPFEFDFYLCSHVAIKGTARPIHYQCILNEGEWQSAELQQFIFEHSYHYVRSTTPVSLHPAVYYAHLAADRSRAHVNDSPVSSGKKESKADQQSSTGSSNKLNVEIAPLMPLQNARSLKDVMWYI</sequence>
<proteinExistence type="predicted"/>
<feature type="domain" description="PAZ" evidence="2">
    <location>
        <begin position="413"/>
        <end position="522"/>
    </location>
</feature>
<dbReference type="PROSITE" id="PS50821">
    <property type="entry name" value="PAZ"/>
    <property type="match status" value="1"/>
</dbReference>
<dbReference type="Pfam" id="PF02171">
    <property type="entry name" value="Piwi"/>
    <property type="match status" value="1"/>
</dbReference>
<dbReference type="OrthoDB" id="10252740at2759"/>
<dbReference type="InterPro" id="IPR014811">
    <property type="entry name" value="ArgoL1"/>
</dbReference>
<dbReference type="InterPro" id="IPR003165">
    <property type="entry name" value="Piwi"/>
</dbReference>
<feature type="region of interest" description="Disordered" evidence="1">
    <location>
        <begin position="1015"/>
        <end position="1039"/>
    </location>
</feature>
<dbReference type="InterPro" id="IPR036085">
    <property type="entry name" value="PAZ_dom_sf"/>
</dbReference>
<dbReference type="AlphaFoldDB" id="A0A6A7BA91"/>
<dbReference type="InterPro" id="IPR036397">
    <property type="entry name" value="RNaseH_sf"/>
</dbReference>
<feature type="domain" description="Piwi" evidence="3">
    <location>
        <begin position="707"/>
        <end position="1017"/>
    </location>
</feature>
<dbReference type="Pfam" id="PF16488">
    <property type="entry name" value="ArgoL2"/>
    <property type="match status" value="1"/>
</dbReference>
<dbReference type="Gene3D" id="3.30.420.10">
    <property type="entry name" value="Ribonuclease H-like superfamily/Ribonuclease H"/>
    <property type="match status" value="1"/>
</dbReference>
<dbReference type="Proteomes" id="UP000799423">
    <property type="component" value="Unassembled WGS sequence"/>
</dbReference>
<evidence type="ECO:0000313" key="4">
    <source>
        <dbReference type="EMBL" id="KAF2851118.1"/>
    </source>
</evidence>
<feature type="region of interest" description="Disordered" evidence="1">
    <location>
        <begin position="64"/>
        <end position="120"/>
    </location>
</feature>
<evidence type="ECO:0000259" key="2">
    <source>
        <dbReference type="PROSITE" id="PS50821"/>
    </source>
</evidence>
<dbReference type="PANTHER" id="PTHR22891">
    <property type="entry name" value="EUKARYOTIC TRANSLATION INITIATION FACTOR 2C"/>
    <property type="match status" value="1"/>
</dbReference>
<dbReference type="CDD" id="cd02846">
    <property type="entry name" value="PAZ_argonaute_like"/>
    <property type="match status" value="1"/>
</dbReference>
<dbReference type="Pfam" id="PF08699">
    <property type="entry name" value="ArgoL1"/>
    <property type="match status" value="1"/>
</dbReference>
<accession>A0A6A7BA91</accession>
<evidence type="ECO:0000256" key="1">
    <source>
        <dbReference type="SAM" id="MobiDB-lite"/>
    </source>
</evidence>
<dbReference type="Gene3D" id="3.40.50.2300">
    <property type="match status" value="1"/>
</dbReference>
<dbReference type="InterPro" id="IPR012337">
    <property type="entry name" value="RNaseH-like_sf"/>
</dbReference>
<name>A0A6A7BA91_9PLEO</name>
<dbReference type="InterPro" id="IPR045246">
    <property type="entry name" value="Piwi_ago-like"/>
</dbReference>
<evidence type="ECO:0000259" key="3">
    <source>
        <dbReference type="PROSITE" id="PS50822"/>
    </source>
</evidence>
<gene>
    <name evidence="4" type="ORF">T440DRAFT_529009</name>
</gene>
<dbReference type="Pfam" id="PF16486">
    <property type="entry name" value="ArgoN"/>
    <property type="match status" value="1"/>
</dbReference>
<protein>
    <submittedName>
        <fullName evidence="4">Piwi-domain-containing protein</fullName>
    </submittedName>
</protein>
<evidence type="ECO:0000313" key="5">
    <source>
        <dbReference type="Proteomes" id="UP000799423"/>
    </source>
</evidence>
<dbReference type="SMART" id="SM01163">
    <property type="entry name" value="DUF1785"/>
    <property type="match status" value="1"/>
</dbReference>
<dbReference type="Pfam" id="PF02170">
    <property type="entry name" value="PAZ"/>
    <property type="match status" value="1"/>
</dbReference>